<feature type="domain" description="Nucleotidyl transferase" evidence="10">
    <location>
        <begin position="56"/>
        <end position="170"/>
    </location>
</feature>
<evidence type="ECO:0000256" key="3">
    <source>
        <dbReference type="ARBA" id="ARBA00022490"/>
    </source>
</evidence>
<dbReference type="Proteomes" id="UP000039865">
    <property type="component" value="Unassembled WGS sequence"/>
</dbReference>
<dbReference type="EMBL" id="CCKQ01001327">
    <property type="protein sequence ID" value="CDW72423.1"/>
    <property type="molecule type" value="Genomic_DNA"/>
</dbReference>
<dbReference type="InterPro" id="IPR005835">
    <property type="entry name" value="NTP_transferase_dom"/>
</dbReference>
<dbReference type="AlphaFoldDB" id="A0A077ZR81"/>
<dbReference type="Pfam" id="PF00483">
    <property type="entry name" value="NTP_transferase"/>
    <property type="match status" value="1"/>
</dbReference>
<dbReference type="PANTHER" id="PTHR45989:SF1">
    <property type="entry name" value="TRANSLATION INITIATION FACTOR EIF-2B SUBUNIT GAMMA"/>
    <property type="match status" value="1"/>
</dbReference>
<comment type="subunit">
    <text evidence="9">Component of the translation initiation factor 2B (eIF2B) complex which is a heterodecamer of two sets of five different subunits: alpha, beta, gamma, delta and epsilon. Subunits alpha, beta and delta comprise a regulatory subcomplex and subunits epsilon and gamma comprise a catalytic subcomplex. Within the complex, the hexameric regulatory complex resides at the center, with the two heterodimeric catalytic subcomplexes bound on opposite sides.</text>
</comment>
<dbReference type="GO" id="GO:0003743">
    <property type="term" value="F:translation initiation factor activity"/>
    <property type="evidence" value="ECO:0007669"/>
    <property type="project" value="UniProtKB-KW"/>
</dbReference>
<evidence type="ECO:0000256" key="9">
    <source>
        <dbReference type="ARBA" id="ARBA00046432"/>
    </source>
</evidence>
<evidence type="ECO:0000256" key="5">
    <source>
        <dbReference type="ARBA" id="ARBA00022917"/>
    </source>
</evidence>
<dbReference type="InParanoid" id="A0A077ZR81"/>
<name>A0A077ZR81_STYLE</name>
<evidence type="ECO:0000256" key="1">
    <source>
        <dbReference type="ARBA" id="ARBA00004514"/>
    </source>
</evidence>
<proteinExistence type="inferred from homology"/>
<keyword evidence="3" id="KW-0963">Cytoplasm</keyword>
<dbReference type="SUPFAM" id="SSF53448">
    <property type="entry name" value="Nucleotide-diphospho-sugar transferases"/>
    <property type="match status" value="1"/>
</dbReference>
<evidence type="ECO:0000256" key="2">
    <source>
        <dbReference type="ARBA" id="ARBA00007878"/>
    </source>
</evidence>
<reference evidence="11 12" key="1">
    <citation type="submission" date="2014-06" db="EMBL/GenBank/DDBJ databases">
        <authorList>
            <person name="Swart Estienne"/>
        </authorList>
    </citation>
    <scope>NUCLEOTIDE SEQUENCE [LARGE SCALE GENOMIC DNA]</scope>
    <source>
        <strain evidence="11 12">130c</strain>
    </source>
</reference>
<gene>
    <name evidence="11" type="primary">Contig4452.g4749</name>
    <name evidence="11" type="ORF">STYLEM_1383</name>
</gene>
<dbReference type="Gene3D" id="3.90.550.10">
    <property type="entry name" value="Spore Coat Polysaccharide Biosynthesis Protein SpsA, Chain A"/>
    <property type="match status" value="1"/>
</dbReference>
<evidence type="ECO:0000313" key="12">
    <source>
        <dbReference type="Proteomes" id="UP000039865"/>
    </source>
</evidence>
<comment type="function">
    <text evidence="8">Acts as a component of the translation initiation factor 2B (eIF2B) complex, which catalyzes the exchange of GDP for GTP on the eukaryotic initiation factor 2 (eIF2) complex gamma subunit. Its guanine nucleotide exchange factor activity is repressed when bound to eIF2 complex phosphorylated on the alpha subunit, thereby limiting the amount of methionyl-initiator methionine tRNA available to the ribosome and consequently global translation is repressed.</text>
</comment>
<evidence type="ECO:0000256" key="7">
    <source>
        <dbReference type="ARBA" id="ARBA00044229"/>
    </source>
</evidence>
<comment type="similarity">
    <text evidence="2">Belongs to the eIF-2B gamma/epsilon subunits family.</text>
</comment>
<organism evidence="11 12">
    <name type="scientific">Stylonychia lemnae</name>
    <name type="common">Ciliate</name>
    <dbReference type="NCBI Taxonomy" id="5949"/>
    <lineage>
        <taxon>Eukaryota</taxon>
        <taxon>Sar</taxon>
        <taxon>Alveolata</taxon>
        <taxon>Ciliophora</taxon>
        <taxon>Intramacronucleata</taxon>
        <taxon>Spirotrichea</taxon>
        <taxon>Stichotrichia</taxon>
        <taxon>Sporadotrichida</taxon>
        <taxon>Oxytrichidae</taxon>
        <taxon>Stylonychinae</taxon>
        <taxon>Stylonychia</taxon>
    </lineage>
</organism>
<evidence type="ECO:0000256" key="6">
    <source>
        <dbReference type="ARBA" id="ARBA00044196"/>
    </source>
</evidence>
<accession>A0A077ZR81</accession>
<dbReference type="GO" id="GO:0005851">
    <property type="term" value="C:eukaryotic translation initiation factor 2B complex"/>
    <property type="evidence" value="ECO:0007669"/>
    <property type="project" value="TreeGrafter"/>
</dbReference>
<evidence type="ECO:0000259" key="10">
    <source>
        <dbReference type="Pfam" id="PF00483"/>
    </source>
</evidence>
<evidence type="ECO:0000313" key="11">
    <source>
        <dbReference type="EMBL" id="CDW72423.1"/>
    </source>
</evidence>
<dbReference type="InterPro" id="IPR029044">
    <property type="entry name" value="Nucleotide-diphossugar_trans"/>
</dbReference>
<keyword evidence="12" id="KW-1185">Reference proteome</keyword>
<dbReference type="FunCoup" id="A0A077ZR81">
    <property type="interactions" value="297"/>
</dbReference>
<dbReference type="OrthoDB" id="10250549at2759"/>
<sequence>MEDRNMIVETIKVFNRSSAQSAKDQQKHKEGHEYLSIIMHAGSQSSSNNNSENPIAFEIVSNKPHICHQIEYLMRNKLNNILVVVERKYASKMESTIKQGISVNTNDLELEIVALQDEEESANVLSLLQDKIDRDFIVMNGETLTDLSLDTFINVHQTTENSASILLKDVNFSIKQKGNYDIFGLSSWTEKRFEDSTPSKRLVFKATNIESENMDLTIRPSLLRRCNNLKIRTDVSSVGVYLFKYWILKLVCDIEEDHDISILSIEDDLLPFLAKHQFKQKLHKYIQKSVHESRFDIGDEDIQEKFDLIMNPSKKVSKDLIKIGVYIEKNQLQSKQGHQQTK</sequence>
<protein>
    <recommendedName>
        <fullName evidence="6">Translation initiation factor eIF2B subunit gamma</fullName>
    </recommendedName>
    <alternativeName>
        <fullName evidence="7">eIF2B GDP-GTP exchange factor subunit gamma</fullName>
    </alternativeName>
</protein>
<keyword evidence="4 11" id="KW-0396">Initiation factor</keyword>
<comment type="subcellular location">
    <subcellularLocation>
        <location evidence="1">Cytoplasm</location>
        <location evidence="1">Cytosol</location>
    </subcellularLocation>
</comment>
<evidence type="ECO:0000256" key="4">
    <source>
        <dbReference type="ARBA" id="ARBA00022540"/>
    </source>
</evidence>
<evidence type="ECO:0000256" key="8">
    <source>
        <dbReference type="ARBA" id="ARBA00045373"/>
    </source>
</evidence>
<dbReference type="GO" id="GO:0002183">
    <property type="term" value="P:cytoplasmic translational initiation"/>
    <property type="evidence" value="ECO:0007669"/>
    <property type="project" value="TreeGrafter"/>
</dbReference>
<dbReference type="GO" id="GO:0005085">
    <property type="term" value="F:guanyl-nucleotide exchange factor activity"/>
    <property type="evidence" value="ECO:0007669"/>
    <property type="project" value="TreeGrafter"/>
</dbReference>
<dbReference type="PANTHER" id="PTHR45989">
    <property type="entry name" value="TRANSLATION INITIATION FACTOR EIF-2B SUBUNIT GAMMA"/>
    <property type="match status" value="1"/>
</dbReference>
<dbReference type="GO" id="GO:0005829">
    <property type="term" value="C:cytosol"/>
    <property type="evidence" value="ECO:0007669"/>
    <property type="project" value="UniProtKB-SubCell"/>
</dbReference>
<keyword evidence="5" id="KW-0648">Protein biosynthesis</keyword>
<dbReference type="InterPro" id="IPR051960">
    <property type="entry name" value="eIF2B_gamma"/>
</dbReference>